<dbReference type="EMBL" id="CP079194">
    <property type="protein sequence ID" value="QXT39046.1"/>
    <property type="molecule type" value="Genomic_DNA"/>
</dbReference>
<organism evidence="1 2">
    <name type="scientific">Gymnodinialimonas ceratoperidinii</name>
    <dbReference type="NCBI Taxonomy" id="2856823"/>
    <lineage>
        <taxon>Bacteria</taxon>
        <taxon>Pseudomonadati</taxon>
        <taxon>Pseudomonadota</taxon>
        <taxon>Alphaproteobacteria</taxon>
        <taxon>Rhodobacterales</taxon>
        <taxon>Paracoccaceae</taxon>
        <taxon>Gymnodinialimonas</taxon>
    </lineage>
</organism>
<reference evidence="1 2" key="1">
    <citation type="submission" date="2021-07" db="EMBL/GenBank/DDBJ databases">
        <title>A novel Jannaschia species isolated from marine dinoflagellate Ceratoperidinium margalefii.</title>
        <authorList>
            <person name="Jiang Y."/>
            <person name="Li Z."/>
        </authorList>
    </citation>
    <scope>NUCLEOTIDE SEQUENCE [LARGE SCALE GENOMIC DNA]</scope>
    <source>
        <strain evidence="1 2">J12C1-MA-4</strain>
    </source>
</reference>
<keyword evidence="2" id="KW-1185">Reference proteome</keyword>
<evidence type="ECO:0000313" key="2">
    <source>
        <dbReference type="Proteomes" id="UP000825009"/>
    </source>
</evidence>
<sequence length="365" mass="38335">MTALKPIFAAFPLTSADQGVPEELFRDLRANAAPEEAGTSPISRSIDLLRDGGLMADDGAVSPARTARTLMHVGGANLCVGRLYEGHVNALRLITLYGSDELKSSMARRIADGAVLGVWGADGQMPVTADEAGSLSGSKAFASGLGTVTHAVVTVNSGPEVRLALVDVSDETRADLSSWDTLGMKATASGEFDFTGMPKAKIEWIGAPGDYLQEPHFVGGVWRIAALQAGGAAGLLDVAASELRAAGRMEAEAQAARLMGALTQVWAGMALTERAAESAADGQREPEDIVATSIAARLFTEEAGLDAIRAVEQSIGLRHFKSDTETGRMARDLSMYMRQAARDAFLQRAAQNALGQEGKIWGAFS</sequence>
<dbReference type="RefSeq" id="WP_219001345.1">
    <property type="nucleotide sequence ID" value="NZ_CP079194.1"/>
</dbReference>
<protein>
    <submittedName>
        <fullName evidence="1">Acyl-CoA dehydrogenase</fullName>
    </submittedName>
</protein>
<evidence type="ECO:0000313" key="1">
    <source>
        <dbReference type="EMBL" id="QXT39046.1"/>
    </source>
</evidence>
<dbReference type="Proteomes" id="UP000825009">
    <property type="component" value="Chromosome"/>
</dbReference>
<dbReference type="AlphaFoldDB" id="A0A8F6TWL1"/>
<proteinExistence type="predicted"/>
<accession>A0A8F6TWL1</accession>
<dbReference type="KEGG" id="gce:KYE46_14065"/>
<gene>
    <name evidence="1" type="ORF">KYE46_14065</name>
</gene>
<name>A0A8F6TWL1_9RHOB</name>